<comment type="catalytic activity">
    <reaction evidence="1">
        <text>Hydrolysis of terminal non-reducing alpha-L-rhamnose residues in alpha-L-rhamnosides.</text>
        <dbReference type="EC" id="3.2.1.40"/>
    </reaction>
</comment>
<dbReference type="InterPro" id="IPR008928">
    <property type="entry name" value="6-hairpin_glycosidase_sf"/>
</dbReference>
<dbReference type="EMBL" id="NLAX01001139">
    <property type="protein sequence ID" value="PKS06087.1"/>
    <property type="molecule type" value="Genomic_DNA"/>
</dbReference>
<dbReference type="GO" id="GO:0005975">
    <property type="term" value="P:carbohydrate metabolic process"/>
    <property type="evidence" value="ECO:0007669"/>
    <property type="project" value="InterPro"/>
</dbReference>
<dbReference type="InterPro" id="IPR013737">
    <property type="entry name" value="Bac_rhamnosid_N"/>
</dbReference>
<dbReference type="Pfam" id="PF05592">
    <property type="entry name" value="Bac_rhamnosid"/>
    <property type="match status" value="1"/>
</dbReference>
<dbReference type="Gene3D" id="2.60.420.10">
    <property type="entry name" value="Maltose phosphorylase, domain 3"/>
    <property type="match status" value="1"/>
</dbReference>
<dbReference type="Gene3D" id="2.60.120.260">
    <property type="entry name" value="Galactose-binding domain-like"/>
    <property type="match status" value="2"/>
</dbReference>
<dbReference type="InterPro" id="IPR035398">
    <property type="entry name" value="Bac_rhamnosid_C"/>
</dbReference>
<dbReference type="OrthoDB" id="10036721at2759"/>
<dbReference type="PIRSF" id="PIRSF010631">
    <property type="entry name" value="A-rhamnsds"/>
    <property type="match status" value="1"/>
</dbReference>
<keyword evidence="9" id="KW-1185">Reference proteome</keyword>
<dbReference type="InterPro" id="IPR008902">
    <property type="entry name" value="Rhamnosid_concanavalin"/>
</dbReference>
<dbReference type="Proteomes" id="UP000233524">
    <property type="component" value="Unassembled WGS sequence"/>
</dbReference>
<dbReference type="STRING" id="41688.A0A2N3N0Y9"/>
<dbReference type="InterPro" id="IPR012341">
    <property type="entry name" value="6hp_glycosidase-like_sf"/>
</dbReference>
<feature type="domain" description="Alpha-L-rhamnosidase C-terminal" evidence="7">
    <location>
        <begin position="795"/>
        <end position="873"/>
    </location>
</feature>
<dbReference type="SUPFAM" id="SSF48208">
    <property type="entry name" value="Six-hairpin glycosidases"/>
    <property type="match status" value="1"/>
</dbReference>
<dbReference type="PANTHER" id="PTHR33307:SF6">
    <property type="entry name" value="ALPHA-RHAMNOSIDASE (EUROFUNG)-RELATED"/>
    <property type="match status" value="1"/>
</dbReference>
<dbReference type="PANTHER" id="PTHR33307">
    <property type="entry name" value="ALPHA-RHAMNOSIDASE (EUROFUNG)"/>
    <property type="match status" value="1"/>
</dbReference>
<feature type="domain" description="Alpha-L-rhamnosidase concanavalin-like" evidence="4">
    <location>
        <begin position="332"/>
        <end position="437"/>
    </location>
</feature>
<sequence>MASLRASELRFDHHPSGLGVHGASPCLSWKLVSTAASGSIPKDWIQSSYEVEVKRGDGLKIFRANESGTTLVPWPDKPLASRETALVRVRSTGIDGLSTAWSDWTRVEAALLARQDWLAEFITAPARTDTRHPDENGIRPVRFRKTFELDGPVDDAKLYITALGVYEAYLNGKRIGNECLAPGWTAYQVRIQYQVFDVSQLLIPGQPNVLCIEVAEGWYAGRLLWGDGVTCLYGDRLAALAQLHLPGGSCLLTDGSWECCLSPIVASGIYDGETYDLKLETDWLDSSTERASAGHWKKVEVLQFPKAKLVAASCPPVRVTQEIKPVKIFQDPDGKTLVDFGQNLVGKLHISKISRPEPTRVKIRYAEVLEHGRLGTRPLRAAKATDTVIFGSSTKTLKDWTTHFTYHGFRYIEITGWGLHDTPESVLRDSLTALVMHTDMRRTGFFHCSNHDVNKLHENACWSMRGNFVSIPTDCPQRDERLGWTGDIQVFSPTASFLFDSAGMLSNWMRDVIEEQKDQGGIVPLVVPNAMRELSPWPAAPQAVWDDVIIILPWNLYRYFGDVHALRASYPGMRDYLKSIRRSPDDLWTEDLWQLGDWLDPNAPPHDPGLARTDGVLVADAFLVHVTDLMAEIAAVLGEATDAARYASDAARLRNRFQEKYISRKGLVVGDSQTALALALVFGLHGDYPAQKTTAADRLSRLVRSARFRVSTGFAGTPHILHALSETGNVDLAYRMLLERECPSWLYPITMGATTIWERWDSMLPDGTINPGEMTSFNHYALGSVCDWIHANVGGISPLKGAGWRRFLVRPRPCVGGGITSAKTELRSVSGDIKCQWYTSGRGESFHLSLTVPPNTRALVVLPDGSEQTRGSGEYKFSCQMPSSTEAWPPKALATEFQ</sequence>
<dbReference type="InParanoid" id="A0A2N3N0Y9"/>
<feature type="domain" description="Alpha-L-rhamnosidase six-hairpin glycosidase" evidence="6">
    <location>
        <begin position="441"/>
        <end position="793"/>
    </location>
</feature>
<evidence type="ECO:0000256" key="2">
    <source>
        <dbReference type="ARBA" id="ARBA00012652"/>
    </source>
</evidence>
<keyword evidence="3" id="KW-0378">Hydrolase</keyword>
<dbReference type="Gene3D" id="1.50.10.10">
    <property type="match status" value="1"/>
</dbReference>
<dbReference type="Pfam" id="PF08531">
    <property type="entry name" value="Bac_rhamnosid_N"/>
    <property type="match status" value="1"/>
</dbReference>
<dbReference type="InterPro" id="IPR035396">
    <property type="entry name" value="Bac_rhamnosid6H"/>
</dbReference>
<evidence type="ECO:0000259" key="7">
    <source>
        <dbReference type="Pfam" id="PF17390"/>
    </source>
</evidence>
<accession>A0A2N3N0Y9</accession>
<dbReference type="Pfam" id="PF25788">
    <property type="entry name" value="Ig_Rha78A_N"/>
    <property type="match status" value="1"/>
</dbReference>
<evidence type="ECO:0000256" key="3">
    <source>
        <dbReference type="ARBA" id="ARBA00022801"/>
    </source>
</evidence>
<dbReference type="Gene3D" id="2.60.40.10">
    <property type="entry name" value="Immunoglobulins"/>
    <property type="match status" value="1"/>
</dbReference>
<dbReference type="Pfam" id="PF17389">
    <property type="entry name" value="Bac_rhamnosid6H"/>
    <property type="match status" value="1"/>
</dbReference>
<organism evidence="8 9">
    <name type="scientific">Lomentospora prolificans</name>
    <dbReference type="NCBI Taxonomy" id="41688"/>
    <lineage>
        <taxon>Eukaryota</taxon>
        <taxon>Fungi</taxon>
        <taxon>Dikarya</taxon>
        <taxon>Ascomycota</taxon>
        <taxon>Pezizomycotina</taxon>
        <taxon>Sordariomycetes</taxon>
        <taxon>Hypocreomycetidae</taxon>
        <taxon>Microascales</taxon>
        <taxon>Microascaceae</taxon>
        <taxon>Lomentospora</taxon>
    </lineage>
</organism>
<dbReference type="InterPro" id="IPR013783">
    <property type="entry name" value="Ig-like_fold"/>
</dbReference>
<gene>
    <name evidence="8" type="ORF">jhhlp_007921</name>
</gene>
<evidence type="ECO:0000313" key="9">
    <source>
        <dbReference type="Proteomes" id="UP000233524"/>
    </source>
</evidence>
<proteinExistence type="predicted"/>
<evidence type="ECO:0000256" key="1">
    <source>
        <dbReference type="ARBA" id="ARBA00001445"/>
    </source>
</evidence>
<comment type="caution">
    <text evidence="8">The sequence shown here is derived from an EMBL/GenBank/DDBJ whole genome shotgun (WGS) entry which is preliminary data.</text>
</comment>
<dbReference type="Pfam" id="PF17390">
    <property type="entry name" value="Bac_rhamnosid_C"/>
    <property type="match status" value="1"/>
</dbReference>
<dbReference type="AlphaFoldDB" id="A0A2N3N0Y9"/>
<evidence type="ECO:0000259" key="6">
    <source>
        <dbReference type="Pfam" id="PF17389"/>
    </source>
</evidence>
<dbReference type="GO" id="GO:0030596">
    <property type="term" value="F:alpha-L-rhamnosidase activity"/>
    <property type="evidence" value="ECO:0007669"/>
    <property type="project" value="UniProtKB-EC"/>
</dbReference>
<name>A0A2N3N0Y9_9PEZI</name>
<evidence type="ECO:0000259" key="5">
    <source>
        <dbReference type="Pfam" id="PF08531"/>
    </source>
</evidence>
<dbReference type="VEuPathDB" id="FungiDB:jhhlp_007921"/>
<evidence type="ECO:0000313" key="8">
    <source>
        <dbReference type="EMBL" id="PKS06087.1"/>
    </source>
</evidence>
<reference evidence="8 9" key="1">
    <citation type="journal article" date="2017" name="G3 (Bethesda)">
        <title>First Draft Genome Sequence of the Pathogenic Fungus Lomentospora prolificans (Formerly Scedosporium prolificans).</title>
        <authorList>
            <person name="Luo R."/>
            <person name="Zimin A."/>
            <person name="Workman R."/>
            <person name="Fan Y."/>
            <person name="Pertea G."/>
            <person name="Grossman N."/>
            <person name="Wear M.P."/>
            <person name="Jia B."/>
            <person name="Miller H."/>
            <person name="Casadevall A."/>
            <person name="Timp W."/>
            <person name="Zhang S.X."/>
            <person name="Salzberg S.L."/>
        </authorList>
    </citation>
    <scope>NUCLEOTIDE SEQUENCE [LARGE SCALE GENOMIC DNA]</scope>
    <source>
        <strain evidence="8 9">JHH-5317</strain>
    </source>
</reference>
<protein>
    <recommendedName>
        <fullName evidence="2">alpha-L-rhamnosidase</fullName>
        <ecNumber evidence="2">3.2.1.40</ecNumber>
    </recommendedName>
</protein>
<evidence type="ECO:0000259" key="4">
    <source>
        <dbReference type="Pfam" id="PF05592"/>
    </source>
</evidence>
<feature type="domain" description="Bacterial alpha-L-rhamnosidase N-terminal" evidence="5">
    <location>
        <begin position="153"/>
        <end position="321"/>
    </location>
</feature>
<dbReference type="EC" id="3.2.1.40" evidence="2"/>
<dbReference type="InterPro" id="IPR016007">
    <property type="entry name" value="Alpha_rhamnosid"/>
</dbReference>